<dbReference type="GO" id="GO:0055088">
    <property type="term" value="P:lipid homeostasis"/>
    <property type="evidence" value="ECO:0007669"/>
    <property type="project" value="TreeGrafter"/>
</dbReference>
<dbReference type="GO" id="GO:0042171">
    <property type="term" value="F:lysophosphatidic acid acyltransferase activity"/>
    <property type="evidence" value="ECO:0007669"/>
    <property type="project" value="TreeGrafter"/>
</dbReference>
<dbReference type="Proteomes" id="UP000789390">
    <property type="component" value="Unassembled WGS sequence"/>
</dbReference>
<dbReference type="GO" id="GO:0006654">
    <property type="term" value="P:phosphatidic acid biosynthetic process"/>
    <property type="evidence" value="ECO:0007669"/>
    <property type="project" value="TreeGrafter"/>
</dbReference>
<gene>
    <name evidence="3" type="ORF">DGAL_LOCUS12799</name>
</gene>
<dbReference type="OrthoDB" id="7457040at2759"/>
<evidence type="ECO:0000313" key="3">
    <source>
        <dbReference type="EMBL" id="CAH0109325.1"/>
    </source>
</evidence>
<dbReference type="InterPro" id="IPR000073">
    <property type="entry name" value="AB_hydrolase_1"/>
</dbReference>
<accession>A0A8J2RXS4</accession>
<evidence type="ECO:0000256" key="1">
    <source>
        <dbReference type="ARBA" id="ARBA00038097"/>
    </source>
</evidence>
<dbReference type="GO" id="GO:0005811">
    <property type="term" value="C:lipid droplet"/>
    <property type="evidence" value="ECO:0007669"/>
    <property type="project" value="TreeGrafter"/>
</dbReference>
<comment type="caution">
    <text evidence="3">The sequence shown here is derived from an EMBL/GenBank/DDBJ whole genome shotgun (WGS) entry which is preliminary data.</text>
</comment>
<name>A0A8J2RXS4_9CRUS</name>
<organism evidence="3 4">
    <name type="scientific">Daphnia galeata</name>
    <dbReference type="NCBI Taxonomy" id="27404"/>
    <lineage>
        <taxon>Eukaryota</taxon>
        <taxon>Metazoa</taxon>
        <taxon>Ecdysozoa</taxon>
        <taxon>Arthropoda</taxon>
        <taxon>Crustacea</taxon>
        <taxon>Branchiopoda</taxon>
        <taxon>Diplostraca</taxon>
        <taxon>Cladocera</taxon>
        <taxon>Anomopoda</taxon>
        <taxon>Daphniidae</taxon>
        <taxon>Daphnia</taxon>
    </lineage>
</organism>
<dbReference type="PRINTS" id="PR00111">
    <property type="entry name" value="ABHYDROLASE"/>
</dbReference>
<sequence length="286" mass="32564">MSDYHLKGAEKDLIECIGLWCLNFDELAKDRPVYAIDLLGFGSSSRPHFSSDAEEAENQTAKFIEEWRKKVGLNTDFVLLGHSMGAFIAAAYVLRHPDRVSHLILADPWGFSPRPFNPQGMAFKMLRLSYFNPLGFMRKCGPVIGPGLVKRVRTDINHLYGKVFKDSIIAQYIYDCNAKPPTGEHCFYAMMDSYRWAKYPMKERICKLRKNLALTFIYGQLSWVDRNPAEFIKVKRVESSVDIHTIEGAHHHIYAENPEVFHAHVLAACQLADNSTSKSAKTTMDN</sequence>
<feature type="domain" description="AB hydrolase-1" evidence="2">
    <location>
        <begin position="19"/>
        <end position="119"/>
    </location>
</feature>
<evidence type="ECO:0000313" key="4">
    <source>
        <dbReference type="Proteomes" id="UP000789390"/>
    </source>
</evidence>
<dbReference type="GO" id="GO:0052689">
    <property type="term" value="F:carboxylic ester hydrolase activity"/>
    <property type="evidence" value="ECO:0007669"/>
    <property type="project" value="TreeGrafter"/>
</dbReference>
<keyword evidence="4" id="KW-1185">Reference proteome</keyword>
<comment type="similarity">
    <text evidence="1">Belongs to the peptidase S33 family. ABHD4/ABHD5 subfamily.</text>
</comment>
<dbReference type="PANTHER" id="PTHR42886">
    <property type="entry name" value="RE40534P-RELATED"/>
    <property type="match status" value="1"/>
</dbReference>
<dbReference type="SUPFAM" id="SSF53474">
    <property type="entry name" value="alpha/beta-Hydrolases"/>
    <property type="match status" value="1"/>
</dbReference>
<dbReference type="AlphaFoldDB" id="A0A8J2RXS4"/>
<evidence type="ECO:0000259" key="2">
    <source>
        <dbReference type="Pfam" id="PF00561"/>
    </source>
</evidence>
<dbReference type="Pfam" id="PF00561">
    <property type="entry name" value="Abhydrolase_1"/>
    <property type="match status" value="1"/>
</dbReference>
<proteinExistence type="inferred from homology"/>
<dbReference type="GO" id="GO:0005739">
    <property type="term" value="C:mitochondrion"/>
    <property type="evidence" value="ECO:0007669"/>
    <property type="project" value="TreeGrafter"/>
</dbReference>
<dbReference type="PANTHER" id="PTHR42886:SF29">
    <property type="entry name" value="PUMMELIG, ISOFORM A"/>
    <property type="match status" value="1"/>
</dbReference>
<dbReference type="EMBL" id="CAKKLH010000292">
    <property type="protein sequence ID" value="CAH0109325.1"/>
    <property type="molecule type" value="Genomic_DNA"/>
</dbReference>
<dbReference type="InterPro" id="IPR029058">
    <property type="entry name" value="AB_hydrolase_fold"/>
</dbReference>
<protein>
    <recommendedName>
        <fullName evidence="2">AB hydrolase-1 domain-containing protein</fullName>
    </recommendedName>
</protein>
<reference evidence="3" key="1">
    <citation type="submission" date="2021-11" db="EMBL/GenBank/DDBJ databases">
        <authorList>
            <person name="Schell T."/>
        </authorList>
    </citation>
    <scope>NUCLEOTIDE SEQUENCE</scope>
    <source>
        <strain evidence="3">M5</strain>
    </source>
</reference>
<dbReference type="Gene3D" id="3.40.50.1820">
    <property type="entry name" value="alpha/beta hydrolase"/>
    <property type="match status" value="1"/>
</dbReference>